<accession>W9V275</accession>
<organism evidence="1 2">
    <name type="scientific">Imhoffiella purpurea</name>
    <dbReference type="NCBI Taxonomy" id="1249627"/>
    <lineage>
        <taxon>Bacteria</taxon>
        <taxon>Pseudomonadati</taxon>
        <taxon>Pseudomonadota</taxon>
        <taxon>Gammaproteobacteria</taxon>
        <taxon>Chromatiales</taxon>
        <taxon>Chromatiaceae</taxon>
        <taxon>Imhoffiella</taxon>
    </lineage>
</organism>
<comment type="caution">
    <text evidence="1">The sequence shown here is derived from an EMBL/GenBank/DDBJ whole genome shotgun (WGS) entry which is preliminary data.</text>
</comment>
<dbReference type="RefSeq" id="WP_157726448.1">
    <property type="nucleotide sequence ID" value="NZ_AONC01000063.1"/>
</dbReference>
<name>W9V275_9GAMM</name>
<dbReference type="Proteomes" id="UP000019460">
    <property type="component" value="Unassembled WGS sequence"/>
</dbReference>
<dbReference type="OrthoDB" id="7068753at2"/>
<dbReference type="STRING" id="1249627.D779_3601"/>
<proteinExistence type="predicted"/>
<reference evidence="1 2" key="1">
    <citation type="submission" date="2012-11" db="EMBL/GenBank/DDBJ databases">
        <title>Genome assembly of Thiorhodococcus sp. AK35.</title>
        <authorList>
            <person name="Nupur N."/>
            <person name="Khatri I."/>
            <person name="Subramanian S."/>
            <person name="Pinnaka A."/>
        </authorList>
    </citation>
    <scope>NUCLEOTIDE SEQUENCE [LARGE SCALE GENOMIC DNA]</scope>
    <source>
        <strain evidence="1 2">AK35</strain>
    </source>
</reference>
<keyword evidence="2" id="KW-1185">Reference proteome</keyword>
<sequence length="82" mass="8921">MTPKQRRAFQSLGTVPERAAFLLDLGVTARTNIVGLELMAQAAVGEVLLPIIASDEQEAISKGVEWLKERLQETKRGSVDDG</sequence>
<evidence type="ECO:0000313" key="1">
    <source>
        <dbReference type="EMBL" id="EXJ13598.1"/>
    </source>
</evidence>
<protein>
    <submittedName>
        <fullName evidence="1">Uncharacterized protein</fullName>
    </submittedName>
</protein>
<gene>
    <name evidence="1" type="ORF">D779_3601</name>
</gene>
<evidence type="ECO:0000313" key="2">
    <source>
        <dbReference type="Proteomes" id="UP000019460"/>
    </source>
</evidence>
<dbReference type="AlphaFoldDB" id="W9V275"/>
<dbReference type="EMBL" id="AONC01000063">
    <property type="protein sequence ID" value="EXJ13598.1"/>
    <property type="molecule type" value="Genomic_DNA"/>
</dbReference>